<name>A0A6J5QSP8_9CAUD</name>
<sequence>MKPPLPEKECYDLLEKHGIPITGYIPLENLFALIRESNRLGAEDMLLRSWKLWYTIWH</sequence>
<reference evidence="1" key="1">
    <citation type="submission" date="2020-05" db="EMBL/GenBank/DDBJ databases">
        <authorList>
            <person name="Chiriac C."/>
            <person name="Salcher M."/>
            <person name="Ghai R."/>
            <person name="Kavagutti S V."/>
        </authorList>
    </citation>
    <scope>NUCLEOTIDE SEQUENCE</scope>
</reference>
<evidence type="ECO:0000313" key="1">
    <source>
        <dbReference type="EMBL" id="CAB4187580.1"/>
    </source>
</evidence>
<protein>
    <submittedName>
        <fullName evidence="1">Uncharacterized protein</fullName>
    </submittedName>
</protein>
<gene>
    <name evidence="1" type="ORF">UFOVP1155_40</name>
</gene>
<dbReference type="EMBL" id="LR797111">
    <property type="protein sequence ID" value="CAB4187580.1"/>
    <property type="molecule type" value="Genomic_DNA"/>
</dbReference>
<organism evidence="1">
    <name type="scientific">uncultured Caudovirales phage</name>
    <dbReference type="NCBI Taxonomy" id="2100421"/>
    <lineage>
        <taxon>Viruses</taxon>
        <taxon>Duplodnaviria</taxon>
        <taxon>Heunggongvirae</taxon>
        <taxon>Uroviricota</taxon>
        <taxon>Caudoviricetes</taxon>
        <taxon>Peduoviridae</taxon>
        <taxon>Maltschvirus</taxon>
        <taxon>Maltschvirus maltsch</taxon>
    </lineage>
</organism>
<accession>A0A6J5QSP8</accession>
<proteinExistence type="predicted"/>